<feature type="compositionally biased region" description="Low complexity" evidence="1">
    <location>
        <begin position="56"/>
        <end position="65"/>
    </location>
</feature>
<keyword evidence="3" id="KW-1185">Reference proteome</keyword>
<dbReference type="OrthoDB" id="3051161at2759"/>
<feature type="compositionally biased region" description="Polar residues" evidence="1">
    <location>
        <begin position="32"/>
        <end position="50"/>
    </location>
</feature>
<sequence>MEGDKDFIEILSDSEDALDKPVRQSSPLPPSDISSGSTWDTAADTESSASDDIRQSDSGSAAADGKANSHSLTRPQANSLSEIRTNPPSESSHHQDLQESDLQWLDRNLSSRVFIGPLQVTAEVVVQRVEYLTDLQSLYPIPETPTAFVVDLQDPKFNIFKKGTPDALIKNKDNDSWE</sequence>
<dbReference type="EMBL" id="JACAZI010000015">
    <property type="protein sequence ID" value="KAF7344306.1"/>
    <property type="molecule type" value="Genomic_DNA"/>
</dbReference>
<accession>A0A8H7CQA1</accession>
<evidence type="ECO:0000256" key="1">
    <source>
        <dbReference type="SAM" id="MobiDB-lite"/>
    </source>
</evidence>
<evidence type="ECO:0000313" key="3">
    <source>
        <dbReference type="Proteomes" id="UP000620124"/>
    </source>
</evidence>
<dbReference type="AlphaFoldDB" id="A0A8H7CQA1"/>
<evidence type="ECO:0000313" key="2">
    <source>
        <dbReference type="EMBL" id="KAF7344306.1"/>
    </source>
</evidence>
<feature type="region of interest" description="Disordered" evidence="1">
    <location>
        <begin position="1"/>
        <end position="99"/>
    </location>
</feature>
<name>A0A8H7CQA1_9AGAR</name>
<comment type="caution">
    <text evidence="2">The sequence shown here is derived from an EMBL/GenBank/DDBJ whole genome shotgun (WGS) entry which is preliminary data.</text>
</comment>
<reference evidence="2" key="1">
    <citation type="submission" date="2020-05" db="EMBL/GenBank/DDBJ databases">
        <title>Mycena genomes resolve the evolution of fungal bioluminescence.</title>
        <authorList>
            <person name="Tsai I.J."/>
        </authorList>
    </citation>
    <scope>NUCLEOTIDE SEQUENCE</scope>
    <source>
        <strain evidence="2">CCC161011</strain>
    </source>
</reference>
<protein>
    <submittedName>
        <fullName evidence="2">Uncharacterized protein</fullName>
    </submittedName>
</protein>
<organism evidence="2 3">
    <name type="scientific">Mycena venus</name>
    <dbReference type="NCBI Taxonomy" id="2733690"/>
    <lineage>
        <taxon>Eukaryota</taxon>
        <taxon>Fungi</taxon>
        <taxon>Dikarya</taxon>
        <taxon>Basidiomycota</taxon>
        <taxon>Agaricomycotina</taxon>
        <taxon>Agaricomycetes</taxon>
        <taxon>Agaricomycetidae</taxon>
        <taxon>Agaricales</taxon>
        <taxon>Marasmiineae</taxon>
        <taxon>Mycenaceae</taxon>
        <taxon>Mycena</taxon>
    </lineage>
</organism>
<dbReference type="Proteomes" id="UP000620124">
    <property type="component" value="Unassembled WGS sequence"/>
</dbReference>
<feature type="compositionally biased region" description="Polar residues" evidence="1">
    <location>
        <begin position="68"/>
        <end position="90"/>
    </location>
</feature>
<proteinExistence type="predicted"/>
<gene>
    <name evidence="2" type="ORF">MVEN_01722200</name>
</gene>